<dbReference type="GO" id="GO:0046872">
    <property type="term" value="F:metal ion binding"/>
    <property type="evidence" value="ECO:0007669"/>
    <property type="project" value="UniProtKB-KW"/>
</dbReference>
<accession>A0AA42B3E1</accession>
<keyword evidence="5" id="KW-0560">Oxidoreductase</keyword>
<protein>
    <recommendedName>
        <fullName evidence="10">Plant heme peroxidase family profile domain-containing protein</fullName>
    </recommendedName>
</protein>
<evidence type="ECO:0000256" key="8">
    <source>
        <dbReference type="PIRSR" id="PIRSR600823-5"/>
    </source>
</evidence>
<evidence type="ECO:0000313" key="11">
    <source>
        <dbReference type="EMBL" id="MCL7049950.1"/>
    </source>
</evidence>
<evidence type="ECO:0000259" key="10">
    <source>
        <dbReference type="PROSITE" id="PS50873"/>
    </source>
</evidence>
<dbReference type="PANTHER" id="PTHR31388:SF5">
    <property type="entry name" value="PEROXIDASE"/>
    <property type="match status" value="1"/>
</dbReference>
<dbReference type="Gene3D" id="1.10.420.10">
    <property type="entry name" value="Peroxidase, domain 2"/>
    <property type="match status" value="1"/>
</dbReference>
<keyword evidence="2" id="KW-0575">Peroxidase</keyword>
<evidence type="ECO:0000313" key="12">
    <source>
        <dbReference type="Proteomes" id="UP001177140"/>
    </source>
</evidence>
<dbReference type="PROSITE" id="PS50873">
    <property type="entry name" value="PEROXIDASE_4"/>
    <property type="match status" value="1"/>
</dbReference>
<dbReference type="SUPFAM" id="SSF48113">
    <property type="entry name" value="Heme-dependent peroxidases"/>
    <property type="match status" value="1"/>
</dbReference>
<comment type="caution">
    <text evidence="11">The sequence shown here is derived from an EMBL/GenBank/DDBJ whole genome shotgun (WGS) entry which is preliminary data.</text>
</comment>
<feature type="binding site" evidence="7">
    <location>
        <position position="53"/>
    </location>
    <ligand>
        <name>Ca(2+)</name>
        <dbReference type="ChEBI" id="CHEBI:29108"/>
        <label>2</label>
    </ligand>
</feature>
<dbReference type="GO" id="GO:0020037">
    <property type="term" value="F:heme binding"/>
    <property type="evidence" value="ECO:0007669"/>
    <property type="project" value="InterPro"/>
</dbReference>
<dbReference type="Proteomes" id="UP001177140">
    <property type="component" value="Unassembled WGS sequence"/>
</dbReference>
<evidence type="ECO:0000256" key="3">
    <source>
        <dbReference type="ARBA" id="ARBA00022617"/>
    </source>
</evidence>
<evidence type="ECO:0000256" key="4">
    <source>
        <dbReference type="ARBA" id="ARBA00022723"/>
    </source>
</evidence>
<keyword evidence="12" id="KW-1185">Reference proteome</keyword>
<evidence type="ECO:0000256" key="5">
    <source>
        <dbReference type="ARBA" id="ARBA00023002"/>
    </source>
</evidence>
<dbReference type="InterPro" id="IPR000823">
    <property type="entry name" value="Peroxidase_pln"/>
</dbReference>
<sequence length="115" mass="13047">MTVLSGSHTIGQAGCGGFRDRIYNQTNIDPAFATTRRANCPSSGGDQNLAPLDVQTPTQFENTYFQNLSCSIMVHKMLWFKHIVKTMLGFSLISQQLWLRWEILVQLRALLQRSE</sequence>
<dbReference type="InterPro" id="IPR010255">
    <property type="entry name" value="Haem_peroxidase_sf"/>
</dbReference>
<evidence type="ECO:0000256" key="7">
    <source>
        <dbReference type="PIRSR" id="PIRSR600823-3"/>
    </source>
</evidence>
<keyword evidence="6 7" id="KW-0408">Iron</keyword>
<dbReference type="GO" id="GO:0006979">
    <property type="term" value="P:response to oxidative stress"/>
    <property type="evidence" value="ECO:0007669"/>
    <property type="project" value="InterPro"/>
</dbReference>
<feature type="binding site" evidence="7">
    <location>
        <position position="9"/>
    </location>
    <ligand>
        <name>Ca(2+)</name>
        <dbReference type="ChEBI" id="CHEBI:29108"/>
        <label>2</label>
    </ligand>
</feature>
<gene>
    <name evidence="11" type="ORF">MKW94_027251</name>
</gene>
<comment type="catalytic activity">
    <reaction evidence="1">
        <text>2 a phenolic donor + H2O2 = 2 a phenolic radical donor + 2 H2O</text>
        <dbReference type="Rhea" id="RHEA:56136"/>
        <dbReference type="ChEBI" id="CHEBI:15377"/>
        <dbReference type="ChEBI" id="CHEBI:16240"/>
        <dbReference type="ChEBI" id="CHEBI:139520"/>
        <dbReference type="ChEBI" id="CHEBI:139521"/>
        <dbReference type="EC" id="1.11.1.7"/>
    </reaction>
</comment>
<dbReference type="GO" id="GO:0140825">
    <property type="term" value="F:lactoperoxidase activity"/>
    <property type="evidence" value="ECO:0007669"/>
    <property type="project" value="UniProtKB-EC"/>
</dbReference>
<feature type="binding site" description="axial binding residue" evidence="7">
    <location>
        <position position="8"/>
    </location>
    <ligand>
        <name>heme b</name>
        <dbReference type="ChEBI" id="CHEBI:60344"/>
    </ligand>
    <ligandPart>
        <name>Fe</name>
        <dbReference type="ChEBI" id="CHEBI:18248"/>
    </ligandPart>
</feature>
<name>A0AA42B3E1_PAPNU</name>
<keyword evidence="8" id="KW-1015">Disulfide bond</keyword>
<evidence type="ECO:0000256" key="9">
    <source>
        <dbReference type="RuleBase" id="RU004241"/>
    </source>
</evidence>
<comment type="cofactor">
    <cofactor evidence="7">
        <name>Ca(2+)</name>
        <dbReference type="ChEBI" id="CHEBI:29108"/>
    </cofactor>
    <text evidence="7">Binds 2 calcium ions per subunit.</text>
</comment>
<evidence type="ECO:0000256" key="2">
    <source>
        <dbReference type="ARBA" id="ARBA00022559"/>
    </source>
</evidence>
<dbReference type="EMBL" id="JAJJMA010321987">
    <property type="protein sequence ID" value="MCL7049950.1"/>
    <property type="molecule type" value="Genomic_DNA"/>
</dbReference>
<keyword evidence="7" id="KW-0106">Calcium</keyword>
<comment type="cofactor">
    <cofactor evidence="7">
        <name>heme b</name>
        <dbReference type="ChEBI" id="CHEBI:60344"/>
    </cofactor>
    <text evidence="7">Binds 1 heme b (iron(II)-protoporphyrin IX) group per subunit.</text>
</comment>
<dbReference type="PANTHER" id="PTHR31388">
    <property type="entry name" value="PEROXIDASE 72-RELATED"/>
    <property type="match status" value="1"/>
</dbReference>
<proteinExistence type="inferred from homology"/>
<evidence type="ECO:0000256" key="1">
    <source>
        <dbReference type="ARBA" id="ARBA00000189"/>
    </source>
</evidence>
<dbReference type="Pfam" id="PF00141">
    <property type="entry name" value="peroxidase"/>
    <property type="match status" value="1"/>
</dbReference>
<dbReference type="AlphaFoldDB" id="A0AA42B3E1"/>
<comment type="similarity">
    <text evidence="9">Belongs to the peroxidase family.</text>
</comment>
<keyword evidence="3" id="KW-0349">Heme</keyword>
<reference evidence="11" key="1">
    <citation type="submission" date="2022-03" db="EMBL/GenBank/DDBJ databases">
        <title>A functionally conserved STORR gene fusion in Papaver species that diverged 16.8 million years ago.</title>
        <authorList>
            <person name="Catania T."/>
        </authorList>
    </citation>
    <scope>NUCLEOTIDE SEQUENCE</scope>
    <source>
        <strain evidence="11">S-191538</strain>
    </source>
</reference>
<evidence type="ECO:0000256" key="6">
    <source>
        <dbReference type="ARBA" id="ARBA00023004"/>
    </source>
</evidence>
<keyword evidence="4 7" id="KW-0479">Metal-binding</keyword>
<feature type="domain" description="Plant heme peroxidase family profile" evidence="10">
    <location>
        <begin position="1"/>
        <end position="68"/>
    </location>
</feature>
<organism evidence="11 12">
    <name type="scientific">Papaver nudicaule</name>
    <name type="common">Iceland poppy</name>
    <dbReference type="NCBI Taxonomy" id="74823"/>
    <lineage>
        <taxon>Eukaryota</taxon>
        <taxon>Viridiplantae</taxon>
        <taxon>Streptophyta</taxon>
        <taxon>Embryophyta</taxon>
        <taxon>Tracheophyta</taxon>
        <taxon>Spermatophyta</taxon>
        <taxon>Magnoliopsida</taxon>
        <taxon>Ranunculales</taxon>
        <taxon>Papaveraceae</taxon>
        <taxon>Papaveroideae</taxon>
        <taxon>Papaver</taxon>
    </lineage>
</organism>
<feature type="disulfide bond" evidence="8">
    <location>
        <begin position="15"/>
        <end position="40"/>
    </location>
</feature>
<dbReference type="InterPro" id="IPR002016">
    <property type="entry name" value="Haem_peroxidase"/>
</dbReference>
<feature type="binding site" evidence="7">
    <location>
        <position position="56"/>
    </location>
    <ligand>
        <name>Ca(2+)</name>
        <dbReference type="ChEBI" id="CHEBI:29108"/>
        <label>2</label>
    </ligand>
</feature>